<feature type="region of interest" description="Disordered" evidence="1">
    <location>
        <begin position="1"/>
        <end position="33"/>
    </location>
</feature>
<dbReference type="GeneID" id="54292904"/>
<dbReference type="RefSeq" id="XP_033400111.1">
    <property type="nucleotide sequence ID" value="XM_033535410.1"/>
</dbReference>
<organism evidence="2 3">
    <name type="scientific">Aplosporella prunicola CBS 121167</name>
    <dbReference type="NCBI Taxonomy" id="1176127"/>
    <lineage>
        <taxon>Eukaryota</taxon>
        <taxon>Fungi</taxon>
        <taxon>Dikarya</taxon>
        <taxon>Ascomycota</taxon>
        <taxon>Pezizomycotina</taxon>
        <taxon>Dothideomycetes</taxon>
        <taxon>Dothideomycetes incertae sedis</taxon>
        <taxon>Botryosphaeriales</taxon>
        <taxon>Aplosporellaceae</taxon>
        <taxon>Aplosporella</taxon>
    </lineage>
</organism>
<dbReference type="AlphaFoldDB" id="A0A6A6BJV3"/>
<proteinExistence type="predicted"/>
<name>A0A6A6BJV3_9PEZI</name>
<accession>A0A6A6BJV3</accession>
<evidence type="ECO:0000313" key="2">
    <source>
        <dbReference type="EMBL" id="KAF2144399.1"/>
    </source>
</evidence>
<keyword evidence="3" id="KW-1185">Reference proteome</keyword>
<reference evidence="2" key="1">
    <citation type="journal article" date="2020" name="Stud. Mycol.">
        <title>101 Dothideomycetes genomes: a test case for predicting lifestyles and emergence of pathogens.</title>
        <authorList>
            <person name="Haridas S."/>
            <person name="Albert R."/>
            <person name="Binder M."/>
            <person name="Bloem J."/>
            <person name="Labutti K."/>
            <person name="Salamov A."/>
            <person name="Andreopoulos B."/>
            <person name="Baker S."/>
            <person name="Barry K."/>
            <person name="Bills G."/>
            <person name="Bluhm B."/>
            <person name="Cannon C."/>
            <person name="Castanera R."/>
            <person name="Culley D."/>
            <person name="Daum C."/>
            <person name="Ezra D."/>
            <person name="Gonzalez J."/>
            <person name="Henrissat B."/>
            <person name="Kuo A."/>
            <person name="Liang C."/>
            <person name="Lipzen A."/>
            <person name="Lutzoni F."/>
            <person name="Magnuson J."/>
            <person name="Mondo S."/>
            <person name="Nolan M."/>
            <person name="Ohm R."/>
            <person name="Pangilinan J."/>
            <person name="Park H.-J."/>
            <person name="Ramirez L."/>
            <person name="Alfaro M."/>
            <person name="Sun H."/>
            <person name="Tritt A."/>
            <person name="Yoshinaga Y."/>
            <person name="Zwiers L.-H."/>
            <person name="Turgeon B."/>
            <person name="Goodwin S."/>
            <person name="Spatafora J."/>
            <person name="Crous P."/>
            <person name="Grigoriev I."/>
        </authorList>
    </citation>
    <scope>NUCLEOTIDE SEQUENCE</scope>
    <source>
        <strain evidence="2">CBS 121167</strain>
    </source>
</reference>
<sequence>MSSRHAARRTHESSRVASRAGGTSLPGRSTHAHVELSSERPLLGSYMIVTGLFFFSHVARTPASLCTRVVLHYRPKLKQPVPSLESRVAPPFARRYDIPAGARRAGRRVWWISRLGGGDVQFLREGARYATVRYA</sequence>
<evidence type="ECO:0000256" key="1">
    <source>
        <dbReference type="SAM" id="MobiDB-lite"/>
    </source>
</evidence>
<dbReference type="Proteomes" id="UP000799438">
    <property type="component" value="Unassembled WGS sequence"/>
</dbReference>
<protein>
    <submittedName>
        <fullName evidence="2">Uncharacterized protein</fullName>
    </submittedName>
</protein>
<dbReference type="EMBL" id="ML995479">
    <property type="protein sequence ID" value="KAF2144399.1"/>
    <property type="molecule type" value="Genomic_DNA"/>
</dbReference>
<gene>
    <name evidence="2" type="ORF">K452DRAFT_141346</name>
</gene>
<evidence type="ECO:0000313" key="3">
    <source>
        <dbReference type="Proteomes" id="UP000799438"/>
    </source>
</evidence>